<keyword evidence="1" id="KW-0472">Membrane</keyword>
<sequence length="65" mass="6997">MSSRRKASPGTLMTAGLLVMVGLLLVREFVPEGPIAIAALVIGLVALLIIIPAYLRALLSKRRER</sequence>
<evidence type="ECO:0000313" key="3">
    <source>
        <dbReference type="Proteomes" id="UP000235703"/>
    </source>
</evidence>
<organism evidence="2 3">
    <name type="scientific">Brevibacterium luteolum</name>
    <dbReference type="NCBI Taxonomy" id="199591"/>
    <lineage>
        <taxon>Bacteria</taxon>
        <taxon>Bacillati</taxon>
        <taxon>Actinomycetota</taxon>
        <taxon>Actinomycetes</taxon>
        <taxon>Micrococcales</taxon>
        <taxon>Brevibacteriaceae</taxon>
        <taxon>Brevibacterium</taxon>
    </lineage>
</organism>
<dbReference type="EMBL" id="PNFZ01000003">
    <property type="protein sequence ID" value="PMB98312.1"/>
    <property type="molecule type" value="Genomic_DNA"/>
</dbReference>
<evidence type="ECO:0000256" key="1">
    <source>
        <dbReference type="SAM" id="Phobius"/>
    </source>
</evidence>
<dbReference type="Proteomes" id="UP000235703">
    <property type="component" value="Unassembled WGS sequence"/>
</dbReference>
<accession>A0A2N6PI00</accession>
<name>A0A2N6PI00_9MICO</name>
<dbReference type="AlphaFoldDB" id="A0A2N6PI00"/>
<feature type="transmembrane region" description="Helical" evidence="1">
    <location>
        <begin position="36"/>
        <end position="55"/>
    </location>
</feature>
<keyword evidence="1" id="KW-1133">Transmembrane helix</keyword>
<feature type="transmembrane region" description="Helical" evidence="1">
    <location>
        <begin position="12"/>
        <end position="30"/>
    </location>
</feature>
<keyword evidence="3" id="KW-1185">Reference proteome</keyword>
<proteinExistence type="predicted"/>
<gene>
    <name evidence="2" type="ORF">CJ198_08115</name>
</gene>
<dbReference type="RefSeq" id="WP_102162108.1">
    <property type="nucleotide sequence ID" value="NZ_JALXPL010000005.1"/>
</dbReference>
<dbReference type="GeneID" id="86842825"/>
<comment type="caution">
    <text evidence="2">The sequence shown here is derived from an EMBL/GenBank/DDBJ whole genome shotgun (WGS) entry which is preliminary data.</text>
</comment>
<keyword evidence="1" id="KW-0812">Transmembrane</keyword>
<reference evidence="2 3" key="1">
    <citation type="submission" date="2017-09" db="EMBL/GenBank/DDBJ databases">
        <title>Bacterial strain isolated from the female urinary microbiota.</title>
        <authorList>
            <person name="Thomas-White K."/>
            <person name="Kumar N."/>
            <person name="Forster S."/>
            <person name="Putonti C."/>
            <person name="Lawley T."/>
            <person name="Wolfe A.J."/>
        </authorList>
    </citation>
    <scope>NUCLEOTIDE SEQUENCE [LARGE SCALE GENOMIC DNA]</scope>
    <source>
        <strain evidence="2 3">UMB0680</strain>
    </source>
</reference>
<protein>
    <submittedName>
        <fullName evidence="2">Uncharacterized protein</fullName>
    </submittedName>
</protein>
<evidence type="ECO:0000313" key="2">
    <source>
        <dbReference type="EMBL" id="PMB98312.1"/>
    </source>
</evidence>